<evidence type="ECO:0000259" key="4">
    <source>
        <dbReference type="Pfam" id="PF13579"/>
    </source>
</evidence>
<dbReference type="Proteomes" id="UP000326852">
    <property type="component" value="Unassembled WGS sequence"/>
</dbReference>
<feature type="domain" description="Glycosyltransferase subfamily 4-like N-terminal" evidence="4">
    <location>
        <begin position="15"/>
        <end position="192"/>
    </location>
</feature>
<evidence type="ECO:0000256" key="2">
    <source>
        <dbReference type="ARBA" id="ARBA00022679"/>
    </source>
</evidence>
<keyword evidence="6" id="KW-1185">Reference proteome</keyword>
<keyword evidence="2 5" id="KW-0808">Transferase</keyword>
<dbReference type="AlphaFoldDB" id="A0A5N6MFZ7"/>
<dbReference type="InterPro" id="IPR028098">
    <property type="entry name" value="Glyco_trans_4-like_N"/>
</dbReference>
<evidence type="ECO:0000313" key="5">
    <source>
        <dbReference type="EMBL" id="KAD3515237.1"/>
    </source>
</evidence>
<feature type="region of interest" description="Disordered" evidence="3">
    <location>
        <begin position="405"/>
        <end position="435"/>
    </location>
</feature>
<dbReference type="Pfam" id="PF13579">
    <property type="entry name" value="Glyco_trans_4_4"/>
    <property type="match status" value="1"/>
</dbReference>
<name>A0A5N6MFZ7_9MICC</name>
<evidence type="ECO:0000313" key="6">
    <source>
        <dbReference type="Proteomes" id="UP000326852"/>
    </source>
</evidence>
<gene>
    <name evidence="5" type="ORF">GD627_13225</name>
</gene>
<sequence length="435" mass="47078">MHIQMHDFSGHLFPAELSRYLAARGHNVDHVYSAQYASGKGTLERTAEDPQQLRFSPLTAGRPFQKYSAVGRIRFERSYASAWLAHTERTAPDCVVACNVPLFALAAFRRAAARWNQPWVLWHQDLFSNAISDEINRRLPGPAAGAGSALVRRTEANVVRSATQVVAIGEEFRRAYRQWGVRTSHVTVIPNWAPIGEIVPRPRENAWADQHLPRGSEFRLLYAGTLGRKHNPLLLTGLLRSALGAGLPARLIVASEGEGIDMLRQDLERSPDLPVTLLPFQSAADLPDMLGSADALLTILEPEASRFSIPSKVLSSLAAGRPVLGLMPADNPAAADIRAADGFVGPPTDFGIAAAVGWLRMLAREPEAAAAVGRKGRQLAERRFGIGPIADRFETVLNRAAGPGFIPGTAEAGPGARNRPAHAAPPPRGFQRKAS</sequence>
<evidence type="ECO:0000256" key="3">
    <source>
        <dbReference type="SAM" id="MobiDB-lite"/>
    </source>
</evidence>
<feature type="compositionally biased region" description="Low complexity" evidence="3">
    <location>
        <begin position="412"/>
        <end position="422"/>
    </location>
</feature>
<dbReference type="PANTHER" id="PTHR12526">
    <property type="entry name" value="GLYCOSYLTRANSFERASE"/>
    <property type="match status" value="1"/>
</dbReference>
<accession>A0A5N6MFZ7</accession>
<comment type="caution">
    <text evidence="5">The sequence shown here is derived from an EMBL/GenBank/DDBJ whole genome shotgun (WGS) entry which is preliminary data.</text>
</comment>
<dbReference type="RefSeq" id="WP_152272878.1">
    <property type="nucleotide sequence ID" value="NZ_VTFX01000005.1"/>
</dbReference>
<reference evidence="5 6" key="1">
    <citation type="submission" date="2019-08" db="EMBL/GenBank/DDBJ databases">
        <title>Arthrobacter sp. nov., isolated from plateau pika and Tibetan wild ass.</title>
        <authorList>
            <person name="Ge Y."/>
        </authorList>
    </citation>
    <scope>NUCLEOTIDE SEQUENCE [LARGE SCALE GENOMIC DNA]</scope>
    <source>
        <strain evidence="5 6">785</strain>
    </source>
</reference>
<organism evidence="5 6">
    <name type="scientific">Arthrobacter yangruifuii</name>
    <dbReference type="NCBI Taxonomy" id="2606616"/>
    <lineage>
        <taxon>Bacteria</taxon>
        <taxon>Bacillati</taxon>
        <taxon>Actinomycetota</taxon>
        <taxon>Actinomycetes</taxon>
        <taxon>Micrococcales</taxon>
        <taxon>Micrococcaceae</taxon>
        <taxon>Arthrobacter</taxon>
    </lineage>
</organism>
<proteinExistence type="predicted"/>
<dbReference type="GO" id="GO:0016757">
    <property type="term" value="F:glycosyltransferase activity"/>
    <property type="evidence" value="ECO:0007669"/>
    <property type="project" value="UniProtKB-KW"/>
</dbReference>
<evidence type="ECO:0000256" key="1">
    <source>
        <dbReference type="ARBA" id="ARBA00022676"/>
    </source>
</evidence>
<dbReference type="SUPFAM" id="SSF53756">
    <property type="entry name" value="UDP-Glycosyltransferase/glycogen phosphorylase"/>
    <property type="match status" value="1"/>
</dbReference>
<dbReference type="Gene3D" id="3.40.50.2000">
    <property type="entry name" value="Glycogen Phosphorylase B"/>
    <property type="match status" value="2"/>
</dbReference>
<dbReference type="CDD" id="cd03794">
    <property type="entry name" value="GT4_WbuB-like"/>
    <property type="match status" value="1"/>
</dbReference>
<keyword evidence="1" id="KW-0328">Glycosyltransferase</keyword>
<protein>
    <submittedName>
        <fullName evidence="5">Glycosyltransferase</fullName>
    </submittedName>
</protein>
<dbReference type="EMBL" id="VTFX01000005">
    <property type="protein sequence ID" value="KAD3515237.1"/>
    <property type="molecule type" value="Genomic_DNA"/>
</dbReference>
<dbReference type="PANTHER" id="PTHR12526:SF638">
    <property type="entry name" value="SPORE COAT PROTEIN SA"/>
    <property type="match status" value="1"/>
</dbReference>